<feature type="transmembrane region" description="Helical" evidence="2">
    <location>
        <begin position="49"/>
        <end position="68"/>
    </location>
</feature>
<keyword evidence="4" id="KW-1185">Reference proteome</keyword>
<accession>A0ABN8T0J7</accession>
<feature type="transmembrane region" description="Helical" evidence="2">
    <location>
        <begin position="121"/>
        <end position="139"/>
    </location>
</feature>
<gene>
    <name evidence="3" type="ORF">PEVE_00033663</name>
</gene>
<organism evidence="3 4">
    <name type="scientific">Porites evermanni</name>
    <dbReference type="NCBI Taxonomy" id="104178"/>
    <lineage>
        <taxon>Eukaryota</taxon>
        <taxon>Metazoa</taxon>
        <taxon>Cnidaria</taxon>
        <taxon>Anthozoa</taxon>
        <taxon>Hexacorallia</taxon>
        <taxon>Scleractinia</taxon>
        <taxon>Fungiina</taxon>
        <taxon>Poritidae</taxon>
        <taxon>Porites</taxon>
    </lineage>
</organism>
<evidence type="ECO:0000313" key="3">
    <source>
        <dbReference type="EMBL" id="CAH3196801.1"/>
    </source>
</evidence>
<evidence type="ECO:0000256" key="2">
    <source>
        <dbReference type="SAM" id="Phobius"/>
    </source>
</evidence>
<protein>
    <submittedName>
        <fullName evidence="3">Uncharacterized protein</fullName>
    </submittedName>
</protein>
<sequence length="253" mass="28406">MIVLHGTSPESIRSRIANEFFSDDVGDDPNKQNRQKYKKLGCLRGLPNYLPIASLVAVAVFYLWKVYIPYPRYYNKLTFKLSEHYGKKQGDSKDFIRMIPKDLYDEACEKLMPLKNSRGKVIAYFFAILIVMFAVFVVVTEAPRADDLTKALGTLLAILLPQIVEMFFGKDPLVKKADDEDFDKKVASFVNEYLSNNANQNANSNNNNGSRVEITLSTDTTPLLTSRPYGSYSEDTGQGRTSTGALLPTSETV</sequence>
<keyword evidence="2" id="KW-0472">Membrane</keyword>
<evidence type="ECO:0000256" key="1">
    <source>
        <dbReference type="SAM" id="MobiDB-lite"/>
    </source>
</evidence>
<dbReference type="EMBL" id="CALNXI010005000">
    <property type="protein sequence ID" value="CAH3196801.1"/>
    <property type="molecule type" value="Genomic_DNA"/>
</dbReference>
<dbReference type="Proteomes" id="UP001159427">
    <property type="component" value="Unassembled WGS sequence"/>
</dbReference>
<comment type="caution">
    <text evidence="3">The sequence shown here is derived from an EMBL/GenBank/DDBJ whole genome shotgun (WGS) entry which is preliminary data.</text>
</comment>
<keyword evidence="2" id="KW-1133">Transmembrane helix</keyword>
<keyword evidence="2" id="KW-0812">Transmembrane</keyword>
<feature type="compositionally biased region" description="Polar residues" evidence="1">
    <location>
        <begin position="233"/>
        <end position="253"/>
    </location>
</feature>
<evidence type="ECO:0000313" key="4">
    <source>
        <dbReference type="Proteomes" id="UP001159427"/>
    </source>
</evidence>
<proteinExistence type="predicted"/>
<feature type="region of interest" description="Disordered" evidence="1">
    <location>
        <begin position="221"/>
        <end position="253"/>
    </location>
</feature>
<reference evidence="3 4" key="1">
    <citation type="submission" date="2022-05" db="EMBL/GenBank/DDBJ databases">
        <authorList>
            <consortium name="Genoscope - CEA"/>
            <person name="William W."/>
        </authorList>
    </citation>
    <scope>NUCLEOTIDE SEQUENCE [LARGE SCALE GENOMIC DNA]</scope>
</reference>
<name>A0ABN8T0J7_9CNID</name>